<accession>W0RU26</accession>
<evidence type="ECO:0000256" key="1">
    <source>
        <dbReference type="ARBA" id="ARBA00022801"/>
    </source>
</evidence>
<dbReference type="InterPro" id="IPR019405">
    <property type="entry name" value="Lactonase_7-beta_prop"/>
</dbReference>
<dbReference type="InterPro" id="IPR007312">
    <property type="entry name" value="Phosphoesterase"/>
</dbReference>
<geneLocation type="plasmid" evidence="2 3">
    <name>2</name>
</geneLocation>
<name>W0RU26_9BACT</name>
<dbReference type="eggNOG" id="COG3391">
    <property type="taxonomic scope" value="Bacteria"/>
</dbReference>
<proteinExistence type="predicted"/>
<dbReference type="PANTHER" id="PTHR47197">
    <property type="entry name" value="PROTEIN NIRF"/>
    <property type="match status" value="1"/>
</dbReference>
<dbReference type="eggNOG" id="COG3511">
    <property type="taxonomic scope" value="Bacteria"/>
</dbReference>
<reference evidence="2 3" key="1">
    <citation type="journal article" date="2014" name="Genome Announc.">
        <title>Genome Sequence and Methylome of Soil Bacterium Gemmatirosa kalamazoonensis KBS708T, a Member of the Rarely Cultivated Gemmatimonadetes Phylum.</title>
        <authorList>
            <person name="Debruyn J.M."/>
            <person name="Radosevich M."/>
            <person name="Wommack K.E."/>
            <person name="Polson S.W."/>
            <person name="Hauser L.J."/>
            <person name="Fawaz M.N."/>
            <person name="Korlach J."/>
            <person name="Tsai Y.C."/>
        </authorList>
    </citation>
    <scope>NUCLEOTIDE SEQUENCE [LARGE SCALE GENOMIC DNA]</scope>
    <source>
        <strain evidence="2 3">KBS708</strain>
        <plasmid evidence="3">Plasmid 2</plasmid>
    </source>
</reference>
<dbReference type="InterPro" id="IPR011048">
    <property type="entry name" value="Haem_d1_sf"/>
</dbReference>
<dbReference type="Gene3D" id="2.130.10.10">
    <property type="entry name" value="YVTN repeat-like/Quinoprotein amine dehydrogenase"/>
    <property type="match status" value="2"/>
</dbReference>
<dbReference type="Pfam" id="PF10282">
    <property type="entry name" value="Lactonase"/>
    <property type="match status" value="1"/>
</dbReference>
<dbReference type="OrthoDB" id="145213at2"/>
<dbReference type="HOGENOM" id="CLU_012789_0_0_0"/>
<dbReference type="Gene3D" id="3.40.720.10">
    <property type="entry name" value="Alkaline Phosphatase, subunit A"/>
    <property type="match status" value="2"/>
</dbReference>
<dbReference type="Proteomes" id="UP000019151">
    <property type="component" value="Plasmid 2"/>
</dbReference>
<dbReference type="KEGG" id="gba:J421_6275"/>
<keyword evidence="1" id="KW-0378">Hydrolase</keyword>
<keyword evidence="3" id="KW-1185">Reference proteome</keyword>
<dbReference type="SUPFAM" id="SSF51004">
    <property type="entry name" value="C-terminal (heme d1) domain of cytochrome cd1-nitrite reductase"/>
    <property type="match status" value="1"/>
</dbReference>
<dbReference type="InterPro" id="IPR051200">
    <property type="entry name" value="Host-pathogen_enzymatic-act"/>
</dbReference>
<dbReference type="PATRIC" id="fig|861299.3.peg.6343"/>
<organism evidence="2 3">
    <name type="scientific">Gemmatirosa kalamazoonensis</name>
    <dbReference type="NCBI Taxonomy" id="861299"/>
    <lineage>
        <taxon>Bacteria</taxon>
        <taxon>Pseudomonadati</taxon>
        <taxon>Gemmatimonadota</taxon>
        <taxon>Gemmatimonadia</taxon>
        <taxon>Gemmatimonadales</taxon>
        <taxon>Gemmatimonadaceae</taxon>
        <taxon>Gemmatirosa</taxon>
    </lineage>
</organism>
<dbReference type="SUPFAM" id="SSF53649">
    <property type="entry name" value="Alkaline phosphatase-like"/>
    <property type="match status" value="1"/>
</dbReference>
<evidence type="ECO:0000313" key="3">
    <source>
        <dbReference type="Proteomes" id="UP000019151"/>
    </source>
</evidence>
<dbReference type="InParanoid" id="W0RU26"/>
<gene>
    <name evidence="2" type="ORF">J421_6275</name>
</gene>
<dbReference type="Pfam" id="PF04185">
    <property type="entry name" value="Phosphoesterase"/>
    <property type="match status" value="1"/>
</dbReference>
<dbReference type="GO" id="GO:0016788">
    <property type="term" value="F:hydrolase activity, acting on ester bonds"/>
    <property type="evidence" value="ECO:0007669"/>
    <property type="project" value="InterPro"/>
</dbReference>
<evidence type="ECO:0000313" key="2">
    <source>
        <dbReference type="EMBL" id="AHG93810.1"/>
    </source>
</evidence>
<dbReference type="AlphaFoldDB" id="W0RU26"/>
<dbReference type="SUPFAM" id="SSF63829">
    <property type="entry name" value="Calcium-dependent phosphotriesterase"/>
    <property type="match status" value="1"/>
</dbReference>
<keyword evidence="2" id="KW-0614">Plasmid</keyword>
<dbReference type="RefSeq" id="WP_025415100.1">
    <property type="nucleotide sequence ID" value="NZ_CP007130.1"/>
</dbReference>
<protein>
    <submittedName>
        <fullName evidence="2">Phosphoesterase</fullName>
    </submittedName>
</protein>
<dbReference type="PANTHER" id="PTHR47197:SF3">
    <property type="entry name" value="DIHYDRO-HEME D1 DEHYDROGENASE"/>
    <property type="match status" value="1"/>
</dbReference>
<dbReference type="InterPro" id="IPR017850">
    <property type="entry name" value="Alkaline_phosphatase_core_sf"/>
</dbReference>
<dbReference type="InterPro" id="IPR015943">
    <property type="entry name" value="WD40/YVTN_repeat-like_dom_sf"/>
</dbReference>
<dbReference type="EMBL" id="CP007130">
    <property type="protein sequence ID" value="AHG93810.1"/>
    <property type="molecule type" value="Genomic_DNA"/>
</dbReference>
<sequence>MLFLQPPPTPPARDVAKPGVVATGQRTTPAGMQTVFAGRVGGVRFDSASRTVWVAVPGSVYRLDWNDGRIVSRQRFDGRPGVFGVAVDPPTGRALVTTVGRLADSVATNRLPGSAPLASRSSIAQLAAFEADTGAGRARTTSGAVGDFLAGAPAAARVPNASGRRVAVVPLPANDALAVLDADALTPIASVPLGVVPVAAALARDGSRAYVTNLGGAKPTAGQRAARQCCDPRAESVRIDARGIASPGSVTRVDVAARRVTRTLTVGRHPTAIAWDEARERLYVADGNDDAVHVIDTRADTVAAVIAVAPFRAARRIGLAPTALAIAPDGRTLYVALGGANAVAVYDVSGARASLRGLIPTGWYPSSLDASADGRWLAVGTLYGVGSGEGEVDGKRGGYVHAVRGSVHVVAVPNASELAAYTVAVAQNDGLPLATSVAPAEAAGPRAVAARPVPERPGEPSPIEHVVFIIRENRTYDQILGDLGRGDGDSSLVMYGRDVTPNAHALAEQFVTLDHFFASGGNSADGHQWLTQANETEYPMWPLYYGRSYPSEGNDPLAYSSGGFLWEAAQAKGKTVTIFGEYAPAPSDSVPSVRRELMADWDRHAADDPATRSRHFRTLLGTRYRTRSAIPSLDRALVREYPGWTQEVPDVVKAEVILDHLRGWTAAGKMPHLVMVILPSDHTVGTTPGWCVPKACVADNDLALGRIVEGLSRSPFWPKMAILVVEDDAQNGVDHVDGHRTVALAISPWAKRGVVDPTPYVQPSMVKTIELMLGLPALSVFDLTATDMRASFLAPDEKPDLTPYSAIVPRQSLSETNARVGAIIGPDAAARRRAALASSRMNFFTPDAAPSERLNAILWHDARGWKTPMPAVKRALFFPLSVDLDDDEREERRKP</sequence>